<evidence type="ECO:0000313" key="1">
    <source>
        <dbReference type="EMBL" id="GEE00189.1"/>
    </source>
</evidence>
<dbReference type="Proteomes" id="UP000444960">
    <property type="component" value="Unassembled WGS sequence"/>
</dbReference>
<sequence>MTQLAPRTESFGAGDQSWLGSRHGTDVAKTVTLAPAAWSAKIVDGRIKSGEPYAMKAGLAVPYASGASDGTEVIAGFLLTDQSVDAARGNVAAPGVWHGRIITSKLPSTVAAATAKQSGHFLLEA</sequence>
<keyword evidence="2" id="KW-1185">Reference proteome</keyword>
<comment type="caution">
    <text evidence="1">The sequence shown here is derived from an EMBL/GenBank/DDBJ whole genome shotgun (WGS) entry which is preliminary data.</text>
</comment>
<name>A0A7I9V430_9ACTN</name>
<gene>
    <name evidence="1" type="ORF">nbrc107696_06350</name>
</gene>
<dbReference type="EMBL" id="BJOV01000002">
    <property type="protein sequence ID" value="GEE00189.1"/>
    <property type="molecule type" value="Genomic_DNA"/>
</dbReference>
<dbReference type="AlphaFoldDB" id="A0A7I9V430"/>
<protein>
    <recommendedName>
        <fullName evidence="3">Head decoration protein</fullName>
    </recommendedName>
</protein>
<organism evidence="1 2">
    <name type="scientific">Gordonia spumicola</name>
    <dbReference type="NCBI Taxonomy" id="589161"/>
    <lineage>
        <taxon>Bacteria</taxon>
        <taxon>Bacillati</taxon>
        <taxon>Actinomycetota</taxon>
        <taxon>Actinomycetes</taxon>
        <taxon>Mycobacteriales</taxon>
        <taxon>Gordoniaceae</taxon>
        <taxon>Gordonia</taxon>
    </lineage>
</organism>
<accession>A0A7I9V430</accession>
<evidence type="ECO:0000313" key="2">
    <source>
        <dbReference type="Proteomes" id="UP000444960"/>
    </source>
</evidence>
<evidence type="ECO:0008006" key="3">
    <source>
        <dbReference type="Google" id="ProtNLM"/>
    </source>
</evidence>
<proteinExistence type="predicted"/>
<dbReference type="RefSeq" id="WP_161894117.1">
    <property type="nucleotide sequence ID" value="NZ_BJOV01000002.1"/>
</dbReference>
<reference evidence="2" key="1">
    <citation type="submission" date="2019-06" db="EMBL/GenBank/DDBJ databases">
        <title>Gordonia isolated from sludge of a wastewater treatment plant.</title>
        <authorList>
            <person name="Tamura T."/>
            <person name="Aoyama K."/>
            <person name="Kang Y."/>
            <person name="Saito S."/>
            <person name="Akiyama N."/>
            <person name="Yazawa K."/>
            <person name="Gonoi T."/>
            <person name="Mikami Y."/>
        </authorList>
    </citation>
    <scope>NUCLEOTIDE SEQUENCE [LARGE SCALE GENOMIC DNA]</scope>
    <source>
        <strain evidence="2">NBRC 107696</strain>
    </source>
</reference>
<dbReference type="OrthoDB" id="5197973at2"/>